<comment type="subunit">
    <text evidence="8">Homodimer.</text>
</comment>
<dbReference type="GO" id="GO:0009073">
    <property type="term" value="P:aromatic amino acid family biosynthetic process"/>
    <property type="evidence" value="ECO:0007669"/>
    <property type="project" value="UniProtKB-KW"/>
</dbReference>
<dbReference type="InterPro" id="IPR013708">
    <property type="entry name" value="Shikimate_DH-bd_N"/>
</dbReference>
<keyword evidence="3 8" id="KW-0028">Amino-acid biosynthesis</keyword>
<evidence type="ECO:0000256" key="1">
    <source>
        <dbReference type="ARBA" id="ARBA00004871"/>
    </source>
</evidence>
<feature type="binding site" evidence="8">
    <location>
        <position position="69"/>
    </location>
    <ligand>
        <name>shikimate</name>
        <dbReference type="ChEBI" id="CHEBI:36208"/>
    </ligand>
</feature>
<evidence type="ECO:0000313" key="12">
    <source>
        <dbReference type="Proteomes" id="UP000823868"/>
    </source>
</evidence>
<dbReference type="Gene3D" id="3.40.50.10860">
    <property type="entry name" value="Leucine Dehydrogenase, chain A, domain 1"/>
    <property type="match status" value="1"/>
</dbReference>
<dbReference type="CDD" id="cd01065">
    <property type="entry name" value="NAD_bind_Shikimate_DH"/>
    <property type="match status" value="1"/>
</dbReference>
<comment type="similarity">
    <text evidence="8">Belongs to the shikimate dehydrogenase family.</text>
</comment>
<dbReference type="Pfam" id="PF08501">
    <property type="entry name" value="Shikimate_dh_N"/>
    <property type="match status" value="1"/>
</dbReference>
<feature type="active site" description="Proton acceptor" evidence="8">
    <location>
        <position position="73"/>
    </location>
</feature>
<feature type="binding site" evidence="8">
    <location>
        <position position="94"/>
    </location>
    <ligand>
        <name>shikimate</name>
        <dbReference type="ChEBI" id="CHEBI:36208"/>
    </ligand>
</feature>
<evidence type="ECO:0000256" key="4">
    <source>
        <dbReference type="ARBA" id="ARBA00022857"/>
    </source>
</evidence>
<comment type="catalytic activity">
    <reaction evidence="7 8">
        <text>shikimate + NADP(+) = 3-dehydroshikimate + NADPH + H(+)</text>
        <dbReference type="Rhea" id="RHEA:17737"/>
        <dbReference type="ChEBI" id="CHEBI:15378"/>
        <dbReference type="ChEBI" id="CHEBI:16630"/>
        <dbReference type="ChEBI" id="CHEBI:36208"/>
        <dbReference type="ChEBI" id="CHEBI:57783"/>
        <dbReference type="ChEBI" id="CHEBI:58349"/>
        <dbReference type="EC" id="1.1.1.25"/>
    </reaction>
</comment>
<accession>A0A9D1Y8E9</accession>
<feature type="binding site" evidence="8">
    <location>
        <position position="250"/>
    </location>
    <ligand>
        <name>NADP(+)</name>
        <dbReference type="ChEBI" id="CHEBI:58349"/>
    </ligand>
</feature>
<keyword evidence="5 8" id="KW-0560">Oxidoreductase</keyword>
<dbReference type="Pfam" id="PF01488">
    <property type="entry name" value="Shikimate_DH"/>
    <property type="match status" value="1"/>
</dbReference>
<dbReference type="GO" id="GO:0050661">
    <property type="term" value="F:NADP binding"/>
    <property type="evidence" value="ECO:0007669"/>
    <property type="project" value="InterPro"/>
</dbReference>
<evidence type="ECO:0000256" key="5">
    <source>
        <dbReference type="ARBA" id="ARBA00023002"/>
    </source>
</evidence>
<dbReference type="EC" id="1.1.1.25" evidence="2 8"/>
<dbReference type="AlphaFoldDB" id="A0A9D1Y8E9"/>
<feature type="binding site" evidence="8">
    <location>
        <begin position="22"/>
        <end position="24"/>
    </location>
    <ligand>
        <name>shikimate</name>
        <dbReference type="ChEBI" id="CHEBI:36208"/>
    </ligand>
</feature>
<evidence type="ECO:0000256" key="7">
    <source>
        <dbReference type="ARBA" id="ARBA00049442"/>
    </source>
</evidence>
<evidence type="ECO:0000256" key="6">
    <source>
        <dbReference type="ARBA" id="ARBA00023141"/>
    </source>
</evidence>
<sequence>MLVELKNTTKKLCVIGDPVLHSQSPLIQNTMISALGLDYVYLCQPVPRGMCKPWLECAKFAGYAGFNATMPHKEELVPLMDELDSDAALIGAVNTVCIQEGRAIGHNTDGEGFLRALADLGVDAAGRTILVLGAGGAAKAVCLKLAQAGAKVFVCNRTVEKAAELCKHDPLGRLVPADFELETLCRLAAQADLLVNGTSLGMAGTGGQFADFTFLDALPREAPVVDLIYHPAETELLRQARLRGHRTANGMGLLIHQAILALEHFTGVQIDAGEMGKLLQTVLRD</sequence>
<name>A0A9D1Y8E9_9FIRM</name>
<dbReference type="SUPFAM" id="SSF51735">
    <property type="entry name" value="NAD(P)-binding Rossmann-fold domains"/>
    <property type="match status" value="1"/>
</dbReference>
<dbReference type="GO" id="GO:0009423">
    <property type="term" value="P:chorismate biosynthetic process"/>
    <property type="evidence" value="ECO:0007669"/>
    <property type="project" value="UniProtKB-UniRule"/>
</dbReference>
<keyword evidence="4 8" id="KW-0521">NADP</keyword>
<dbReference type="Gene3D" id="3.40.50.720">
    <property type="entry name" value="NAD(P)-binding Rossmann-like Domain"/>
    <property type="match status" value="1"/>
</dbReference>
<dbReference type="NCBIfam" id="TIGR00507">
    <property type="entry name" value="aroE"/>
    <property type="match status" value="1"/>
</dbReference>
<feature type="binding site" evidence="8">
    <location>
        <position position="109"/>
    </location>
    <ligand>
        <name>shikimate</name>
        <dbReference type="ChEBI" id="CHEBI:36208"/>
    </ligand>
</feature>
<feature type="binding site" evidence="8">
    <location>
        <position position="257"/>
    </location>
    <ligand>
        <name>shikimate</name>
        <dbReference type="ChEBI" id="CHEBI:36208"/>
    </ligand>
</feature>
<dbReference type="InterPro" id="IPR036291">
    <property type="entry name" value="NAD(P)-bd_dom_sf"/>
</dbReference>
<dbReference type="GO" id="GO:0019632">
    <property type="term" value="P:shikimate metabolic process"/>
    <property type="evidence" value="ECO:0007669"/>
    <property type="project" value="InterPro"/>
</dbReference>
<reference evidence="11" key="2">
    <citation type="submission" date="2021-04" db="EMBL/GenBank/DDBJ databases">
        <authorList>
            <person name="Gilroy R."/>
        </authorList>
    </citation>
    <scope>NUCLEOTIDE SEQUENCE</scope>
    <source>
        <strain evidence="11">ChiBcec16_6824</strain>
    </source>
</reference>
<evidence type="ECO:0000313" key="11">
    <source>
        <dbReference type="EMBL" id="HIY20937.1"/>
    </source>
</evidence>
<dbReference type="EMBL" id="DXDX01000063">
    <property type="protein sequence ID" value="HIY20937.1"/>
    <property type="molecule type" value="Genomic_DNA"/>
</dbReference>
<dbReference type="InterPro" id="IPR046346">
    <property type="entry name" value="Aminoacid_DH-like_N_sf"/>
</dbReference>
<protein>
    <recommendedName>
        <fullName evidence="2 8">Shikimate dehydrogenase (NADP(+))</fullName>
        <shortName evidence="8">SDH</shortName>
        <ecNumber evidence="2 8">1.1.1.25</ecNumber>
    </recommendedName>
</protein>
<evidence type="ECO:0000259" key="9">
    <source>
        <dbReference type="Pfam" id="PF01488"/>
    </source>
</evidence>
<dbReference type="GO" id="GO:0008652">
    <property type="term" value="P:amino acid biosynthetic process"/>
    <property type="evidence" value="ECO:0007669"/>
    <property type="project" value="UniProtKB-KW"/>
</dbReference>
<keyword evidence="6 8" id="KW-0057">Aromatic amino acid biosynthesis</keyword>
<feature type="binding site" evidence="8">
    <location>
        <position position="227"/>
    </location>
    <ligand>
        <name>NADP(+)</name>
        <dbReference type="ChEBI" id="CHEBI:58349"/>
    </ligand>
</feature>
<comment type="pathway">
    <text evidence="1 8">Metabolic intermediate biosynthesis; chorismate biosynthesis; chorismate from D-erythrose 4-phosphate and phosphoenolpyruvate: step 4/7.</text>
</comment>
<comment type="caution">
    <text evidence="8">Lacks conserved residue(s) required for the propagation of feature annotation.</text>
</comment>
<dbReference type="PANTHER" id="PTHR21089">
    <property type="entry name" value="SHIKIMATE DEHYDROGENASE"/>
    <property type="match status" value="1"/>
</dbReference>
<feature type="domain" description="Quinate/shikimate 5-dehydrogenase/glutamyl-tRNA reductase" evidence="9">
    <location>
        <begin position="123"/>
        <end position="199"/>
    </location>
</feature>
<evidence type="ECO:0000256" key="2">
    <source>
        <dbReference type="ARBA" id="ARBA00012962"/>
    </source>
</evidence>
<gene>
    <name evidence="8 11" type="primary">aroE</name>
    <name evidence="11" type="ORF">H9841_03415</name>
</gene>
<dbReference type="GO" id="GO:0004764">
    <property type="term" value="F:shikimate 3-dehydrogenase (NADP+) activity"/>
    <property type="evidence" value="ECO:0007669"/>
    <property type="project" value="UniProtKB-UniRule"/>
</dbReference>
<organism evidence="11 12">
    <name type="scientific">Candidatus Flavonifractor merdigallinarum</name>
    <dbReference type="NCBI Taxonomy" id="2838589"/>
    <lineage>
        <taxon>Bacteria</taxon>
        <taxon>Bacillati</taxon>
        <taxon>Bacillota</taxon>
        <taxon>Clostridia</taxon>
        <taxon>Eubacteriales</taxon>
        <taxon>Oscillospiraceae</taxon>
        <taxon>Flavonifractor</taxon>
    </lineage>
</organism>
<evidence type="ECO:0000256" key="3">
    <source>
        <dbReference type="ARBA" id="ARBA00022605"/>
    </source>
</evidence>
<feature type="domain" description="Shikimate dehydrogenase substrate binding N-terminal" evidence="10">
    <location>
        <begin position="14"/>
        <end position="96"/>
    </location>
</feature>
<dbReference type="HAMAP" id="MF_00222">
    <property type="entry name" value="Shikimate_DH_AroE"/>
    <property type="match status" value="1"/>
</dbReference>
<evidence type="ECO:0000256" key="8">
    <source>
        <dbReference type="HAMAP-Rule" id="MF_00222"/>
    </source>
</evidence>
<feature type="binding site" evidence="8">
    <location>
        <begin position="156"/>
        <end position="161"/>
    </location>
    <ligand>
        <name>NADP(+)</name>
        <dbReference type="ChEBI" id="CHEBI:58349"/>
    </ligand>
</feature>
<dbReference type="PANTHER" id="PTHR21089:SF1">
    <property type="entry name" value="BIFUNCTIONAL 3-DEHYDROQUINATE DEHYDRATASE_SHIKIMATE DEHYDROGENASE, CHLOROPLASTIC"/>
    <property type="match status" value="1"/>
</dbReference>
<dbReference type="SUPFAM" id="SSF53223">
    <property type="entry name" value="Aminoacid dehydrogenase-like, N-terminal domain"/>
    <property type="match status" value="1"/>
</dbReference>
<feature type="binding site" evidence="8">
    <location>
        <begin position="133"/>
        <end position="137"/>
    </location>
    <ligand>
        <name>NADP(+)</name>
        <dbReference type="ChEBI" id="CHEBI:58349"/>
    </ligand>
</feature>
<evidence type="ECO:0000259" key="10">
    <source>
        <dbReference type="Pfam" id="PF08501"/>
    </source>
</evidence>
<proteinExistence type="inferred from homology"/>
<dbReference type="InterPro" id="IPR011342">
    <property type="entry name" value="Shikimate_DH"/>
</dbReference>
<comment type="function">
    <text evidence="8">Involved in the biosynthesis of the chorismate, which leads to the biosynthesis of aromatic amino acids. Catalyzes the reversible NADPH linked reduction of 3-dehydroshikimate (DHSA) to yield shikimate (SA).</text>
</comment>
<dbReference type="InterPro" id="IPR006151">
    <property type="entry name" value="Shikm_DH/Glu-tRNA_Rdtase"/>
</dbReference>
<dbReference type="InterPro" id="IPR022893">
    <property type="entry name" value="Shikimate_DH_fam"/>
</dbReference>
<reference evidence="11" key="1">
    <citation type="journal article" date="2021" name="PeerJ">
        <title>Extensive microbial diversity within the chicken gut microbiome revealed by metagenomics and culture.</title>
        <authorList>
            <person name="Gilroy R."/>
            <person name="Ravi A."/>
            <person name="Getino M."/>
            <person name="Pursley I."/>
            <person name="Horton D.L."/>
            <person name="Alikhan N.F."/>
            <person name="Baker D."/>
            <person name="Gharbi K."/>
            <person name="Hall N."/>
            <person name="Watson M."/>
            <person name="Adriaenssens E.M."/>
            <person name="Foster-Nyarko E."/>
            <person name="Jarju S."/>
            <person name="Secka A."/>
            <person name="Antonio M."/>
            <person name="Oren A."/>
            <person name="Chaudhuri R.R."/>
            <person name="La Ragione R."/>
            <person name="Hildebrand F."/>
            <person name="Pallen M.J."/>
        </authorList>
    </citation>
    <scope>NUCLEOTIDE SEQUENCE</scope>
    <source>
        <strain evidence="11">ChiBcec16_6824</strain>
    </source>
</reference>
<comment type="caution">
    <text evidence="11">The sequence shown here is derived from an EMBL/GenBank/DDBJ whole genome shotgun (WGS) entry which is preliminary data.</text>
</comment>
<feature type="binding site" evidence="8">
    <location>
        <position position="229"/>
    </location>
    <ligand>
        <name>shikimate</name>
        <dbReference type="ChEBI" id="CHEBI:36208"/>
    </ligand>
</feature>
<dbReference type="Proteomes" id="UP000823868">
    <property type="component" value="Unassembled WGS sequence"/>
</dbReference>